<name>A0A0E3U268_9CAUD</name>
<gene>
    <name evidence="1" type="ORF">HMPREF1994_00042</name>
</gene>
<proteinExistence type="predicted"/>
<reference evidence="1" key="1">
    <citation type="submission" date="2015-04" db="EMBL/GenBank/DDBJ databases">
        <title>The Genome Sequence of Fusobacterium phage Funu2.</title>
        <authorList>
            <consortium name="The Broad Institute Genomics Platform"/>
            <person name="Earl A."/>
            <person name="Allen-Vercoe E."/>
            <person name="Daigneault M."/>
            <person name="Young S."/>
            <person name="Zeng Q."/>
            <person name="Gargeya S."/>
            <person name="Fitzgerald M."/>
            <person name="Abouelleil A."/>
            <person name="Alvarado L."/>
            <person name="Chapman S."/>
            <person name="Gainer-Dewar J."/>
            <person name="Goldberg J."/>
            <person name="Griggs A."/>
            <person name="Gujja S."/>
            <person name="Hansen M."/>
            <person name="Howarth C."/>
            <person name="Imamovic A."/>
            <person name="Ireland A."/>
            <person name="Larimer J."/>
            <person name="McCowan C."/>
            <person name="Murphy C."/>
            <person name="Pearson M."/>
            <person name="Poon T."/>
            <person name="Priest M."/>
            <person name="Roberts A."/>
            <person name="Saif S."/>
            <person name="Shea T."/>
            <person name="Sykes S."/>
            <person name="Wortman J."/>
            <person name="Nusbaum C."/>
            <person name="Birren B."/>
        </authorList>
    </citation>
    <scope>NUCLEOTIDE SEQUENCE</scope>
</reference>
<dbReference type="InterPro" id="IPR019650">
    <property type="entry name" value="DUF2513"/>
</dbReference>
<evidence type="ECO:0008006" key="2">
    <source>
        <dbReference type="Google" id="ProtNLM"/>
    </source>
</evidence>
<dbReference type="EMBL" id="KR131711">
    <property type="protein sequence ID" value="AKC57601.1"/>
    <property type="molecule type" value="Genomic_DNA"/>
</dbReference>
<dbReference type="Pfam" id="PF10711">
    <property type="entry name" value="DUF2513"/>
    <property type="match status" value="1"/>
</dbReference>
<protein>
    <recommendedName>
        <fullName evidence="2">DUF2513 domain-containing protein</fullName>
    </recommendedName>
</protein>
<accession>A0A0E3U268</accession>
<evidence type="ECO:0000313" key="1">
    <source>
        <dbReference type="EMBL" id="AKC57601.1"/>
    </source>
</evidence>
<organism evidence="1">
    <name type="scientific">Fusobacterium phage Funu2</name>
    <dbReference type="NCBI Taxonomy" id="1640978"/>
    <lineage>
        <taxon>Viruses</taxon>
        <taxon>Duplodnaviria</taxon>
        <taxon>Heunggongvirae</taxon>
        <taxon>Uroviricota</taxon>
        <taxon>Caudoviricetes</taxon>
    </lineage>
</organism>
<sequence length="125" mass="14751">MKMNINLIRDILLQSEINKFIFPKFEESIYKRPELEFLDKYTISEVVYHLKIIEQEKLLEMSFYRNSIEVKDLTAKGHFFLLEIRDNSVWEKTLNISKKIGVSSLTALKDIAVQVSSSLIVNYFK</sequence>